<dbReference type="InterPro" id="IPR014162">
    <property type="entry name" value="CpoB_C"/>
</dbReference>
<keyword evidence="1" id="KW-0132">Cell division</keyword>
<name>A0A1W2BDX8_9HYPH</name>
<gene>
    <name evidence="1" type="primary">cpoB</name>
    <name evidence="3" type="ORF">SAMN06297251_10691</name>
</gene>
<feature type="chain" id="PRO_5013416919" description="Cell division coordinator CpoB" evidence="1">
    <location>
        <begin position="25"/>
        <end position="311"/>
    </location>
</feature>
<feature type="signal peptide" evidence="1">
    <location>
        <begin position="1"/>
        <end position="24"/>
    </location>
</feature>
<accession>A0A1W2BDX8</accession>
<dbReference type="RefSeq" id="WP_084409748.1">
    <property type="nucleotide sequence ID" value="NZ_FWXR01000006.1"/>
</dbReference>
<feature type="coiled-coil region" evidence="1">
    <location>
        <begin position="64"/>
        <end position="105"/>
    </location>
</feature>
<dbReference type="NCBIfam" id="TIGR02795">
    <property type="entry name" value="tol_pal_ybgF"/>
    <property type="match status" value="1"/>
</dbReference>
<evidence type="ECO:0000313" key="3">
    <source>
        <dbReference type="EMBL" id="SMC71119.1"/>
    </source>
</evidence>
<dbReference type="AlphaFoldDB" id="A0A1W2BDX8"/>
<keyword evidence="1" id="KW-0175">Coiled coil</keyword>
<keyword evidence="1" id="KW-0574">Periplasm</keyword>
<sequence length="311" mass="33324" precursor="true">MIRRSLLLAVSGAMLLATSGGAWALPRSEGFDASSHVVARGTISLSDLMGGAKASETPMRVAQASDVLTRLQRLEEEVRRLNGRVEELSFQLLQAQEDMRRAQENNEFRFQELEQGPGSGGSGDGLPQQRGDLDLGSASGSDTAQAGSGADVGSGDDIAGILENPDFSAAGGADQTPVPSTAGNGASEGVYREAYDQLLAGDYELAEQSFRQYVQTYPNAPDIADAQYWLGESLFQQQRYADAAEVFLEGQKAHPNATKAPDMMLKLGMSLSALGNRDTACVTFREVASRYPDMSDNVRRKLSEEQSKAKC</sequence>
<keyword evidence="1" id="KW-0131">Cell cycle</keyword>
<protein>
    <recommendedName>
        <fullName evidence="1">Cell division coordinator CpoB</fullName>
    </recommendedName>
</protein>
<proteinExistence type="inferred from homology"/>
<dbReference type="InterPro" id="IPR019734">
    <property type="entry name" value="TPR_rpt"/>
</dbReference>
<dbReference type="GO" id="GO:0043093">
    <property type="term" value="P:FtsZ-dependent cytokinesis"/>
    <property type="evidence" value="ECO:0007669"/>
    <property type="project" value="UniProtKB-UniRule"/>
</dbReference>
<comment type="function">
    <text evidence="1">Mediates coordination of peptidoglycan synthesis and outer membrane constriction during cell division.</text>
</comment>
<keyword evidence="4" id="KW-1185">Reference proteome</keyword>
<dbReference type="GO" id="GO:0030288">
    <property type="term" value="C:outer membrane-bounded periplasmic space"/>
    <property type="evidence" value="ECO:0007669"/>
    <property type="project" value="UniProtKB-UniRule"/>
</dbReference>
<comment type="similarity">
    <text evidence="1">Belongs to the CpoB family.</text>
</comment>
<dbReference type="InterPro" id="IPR011990">
    <property type="entry name" value="TPR-like_helical_dom_sf"/>
</dbReference>
<dbReference type="STRING" id="937218.SAMN06297251_10691"/>
<organism evidence="3 4">
    <name type="scientific">Fulvimarina manganoxydans</name>
    <dbReference type="NCBI Taxonomy" id="937218"/>
    <lineage>
        <taxon>Bacteria</taxon>
        <taxon>Pseudomonadati</taxon>
        <taxon>Pseudomonadota</taxon>
        <taxon>Alphaproteobacteria</taxon>
        <taxon>Hyphomicrobiales</taxon>
        <taxon>Aurantimonadaceae</taxon>
        <taxon>Fulvimarina</taxon>
    </lineage>
</organism>
<dbReference type="Proteomes" id="UP000192656">
    <property type="component" value="Unassembled WGS sequence"/>
</dbReference>
<dbReference type="OrthoDB" id="7185608at2"/>
<dbReference type="InterPro" id="IPR034706">
    <property type="entry name" value="CpoB"/>
</dbReference>
<evidence type="ECO:0000313" key="4">
    <source>
        <dbReference type="Proteomes" id="UP000192656"/>
    </source>
</evidence>
<dbReference type="SUPFAM" id="SSF48452">
    <property type="entry name" value="TPR-like"/>
    <property type="match status" value="1"/>
</dbReference>
<dbReference type="Gene3D" id="1.25.40.10">
    <property type="entry name" value="Tetratricopeptide repeat domain"/>
    <property type="match status" value="1"/>
</dbReference>
<evidence type="ECO:0000256" key="2">
    <source>
        <dbReference type="SAM" id="MobiDB-lite"/>
    </source>
</evidence>
<evidence type="ECO:0000256" key="1">
    <source>
        <dbReference type="HAMAP-Rule" id="MF_02066"/>
    </source>
</evidence>
<dbReference type="Pfam" id="PF13174">
    <property type="entry name" value="TPR_6"/>
    <property type="match status" value="1"/>
</dbReference>
<keyword evidence="1" id="KW-0732">Signal</keyword>
<comment type="subcellular location">
    <subcellularLocation>
        <location evidence="1">Periplasm</location>
    </subcellularLocation>
</comment>
<feature type="region of interest" description="Disordered" evidence="2">
    <location>
        <begin position="113"/>
        <end position="187"/>
    </location>
</feature>
<dbReference type="Pfam" id="PF13432">
    <property type="entry name" value="TPR_16"/>
    <property type="match status" value="1"/>
</dbReference>
<dbReference type="HAMAP" id="MF_02066">
    <property type="entry name" value="CpoB"/>
    <property type="match status" value="1"/>
</dbReference>
<reference evidence="3 4" key="1">
    <citation type="submission" date="2017-04" db="EMBL/GenBank/DDBJ databases">
        <authorList>
            <person name="Afonso C.L."/>
            <person name="Miller P.J."/>
            <person name="Scott M.A."/>
            <person name="Spackman E."/>
            <person name="Goraichik I."/>
            <person name="Dimitrov K.M."/>
            <person name="Suarez D.L."/>
            <person name="Swayne D.E."/>
        </authorList>
    </citation>
    <scope>NUCLEOTIDE SEQUENCE [LARGE SCALE GENOMIC DNA]</scope>
    <source>
        <strain evidence="3 4">CGMCC 1.10972</strain>
    </source>
</reference>
<feature type="compositionally biased region" description="Low complexity" evidence="2">
    <location>
        <begin position="146"/>
        <end position="161"/>
    </location>
</feature>
<dbReference type="EMBL" id="FWXR01000006">
    <property type="protein sequence ID" value="SMC71119.1"/>
    <property type="molecule type" value="Genomic_DNA"/>
</dbReference>